<evidence type="ECO:0000256" key="1">
    <source>
        <dbReference type="ARBA" id="ARBA00001974"/>
    </source>
</evidence>
<keyword evidence="4 7" id="KW-0560">Oxidoreductase</keyword>
<dbReference type="EC" id="1.18.1.3" evidence="7"/>
<dbReference type="Pfam" id="PF07992">
    <property type="entry name" value="Pyr_redox_2"/>
    <property type="match status" value="1"/>
</dbReference>
<feature type="domain" description="FAD/NAD(P)-binding" evidence="5">
    <location>
        <begin position="4"/>
        <end position="302"/>
    </location>
</feature>
<dbReference type="PANTHER" id="PTHR43557">
    <property type="entry name" value="APOPTOSIS-INDUCING FACTOR 1"/>
    <property type="match status" value="1"/>
</dbReference>
<dbReference type="InterPro" id="IPR016156">
    <property type="entry name" value="FAD/NAD-linked_Rdtase_dimer_sf"/>
</dbReference>
<feature type="domain" description="Reductase C-terminal" evidence="6">
    <location>
        <begin position="321"/>
        <end position="405"/>
    </location>
</feature>
<keyword evidence="3" id="KW-0274">FAD</keyword>
<dbReference type="Pfam" id="PF14759">
    <property type="entry name" value="Reductase_C"/>
    <property type="match status" value="1"/>
</dbReference>
<keyword evidence="2" id="KW-0285">Flavoprotein</keyword>
<dbReference type="PRINTS" id="PR00368">
    <property type="entry name" value="FADPNR"/>
</dbReference>
<comment type="cofactor">
    <cofactor evidence="1">
        <name>FAD</name>
        <dbReference type="ChEBI" id="CHEBI:57692"/>
    </cofactor>
</comment>
<dbReference type="PRINTS" id="PR00411">
    <property type="entry name" value="PNDRDTASEI"/>
</dbReference>
<dbReference type="Gene3D" id="3.50.50.60">
    <property type="entry name" value="FAD/NAD(P)-binding domain"/>
    <property type="match status" value="2"/>
</dbReference>
<evidence type="ECO:0000259" key="6">
    <source>
        <dbReference type="Pfam" id="PF14759"/>
    </source>
</evidence>
<name>A0ABT3HIJ0_9HYPH</name>
<dbReference type="InterPro" id="IPR028202">
    <property type="entry name" value="Reductase_C"/>
</dbReference>
<dbReference type="SUPFAM" id="SSF55424">
    <property type="entry name" value="FAD/NAD-linked reductases, dimerisation (C-terminal) domain"/>
    <property type="match status" value="1"/>
</dbReference>
<organism evidence="7 8">
    <name type="scientific">Rhodobium gokarnense</name>
    <dbReference type="NCBI Taxonomy" id="364296"/>
    <lineage>
        <taxon>Bacteria</taxon>
        <taxon>Pseudomonadati</taxon>
        <taxon>Pseudomonadota</taxon>
        <taxon>Alphaproteobacteria</taxon>
        <taxon>Hyphomicrobiales</taxon>
        <taxon>Rhodobiaceae</taxon>
        <taxon>Rhodobium</taxon>
    </lineage>
</organism>
<evidence type="ECO:0000259" key="5">
    <source>
        <dbReference type="Pfam" id="PF07992"/>
    </source>
</evidence>
<dbReference type="InterPro" id="IPR050446">
    <property type="entry name" value="FAD-oxidoreductase/Apoptosis"/>
</dbReference>
<dbReference type="PANTHER" id="PTHR43557:SF2">
    <property type="entry name" value="RIESKE DOMAIN-CONTAINING PROTEIN-RELATED"/>
    <property type="match status" value="1"/>
</dbReference>
<evidence type="ECO:0000256" key="2">
    <source>
        <dbReference type="ARBA" id="ARBA00022630"/>
    </source>
</evidence>
<evidence type="ECO:0000256" key="4">
    <source>
        <dbReference type="ARBA" id="ARBA00023002"/>
    </source>
</evidence>
<proteinExistence type="predicted"/>
<gene>
    <name evidence="7" type="ORF">M2319_004589</name>
</gene>
<keyword evidence="7" id="KW-0223">Dioxygenase</keyword>
<evidence type="ECO:0000256" key="3">
    <source>
        <dbReference type="ARBA" id="ARBA00022827"/>
    </source>
</evidence>
<dbReference type="InterPro" id="IPR036188">
    <property type="entry name" value="FAD/NAD-bd_sf"/>
</dbReference>
<reference evidence="8" key="1">
    <citation type="submission" date="2023-07" db="EMBL/GenBank/DDBJ databases">
        <title>Genome sequencing of Purple Non-Sulfur Bacteria from various extreme environments.</title>
        <authorList>
            <person name="Mayer M."/>
        </authorList>
    </citation>
    <scope>NUCLEOTIDE SEQUENCE [LARGE SCALE GENOMIC DNA]</scope>
    <source>
        <strain evidence="8">DSM 17935</strain>
    </source>
</reference>
<dbReference type="SUPFAM" id="SSF51905">
    <property type="entry name" value="FAD/NAD(P)-binding domain"/>
    <property type="match status" value="2"/>
</dbReference>
<keyword evidence="8" id="KW-1185">Reference proteome</keyword>
<dbReference type="RefSeq" id="WP_264603791.1">
    <property type="nucleotide sequence ID" value="NZ_JAOQNS010000021.1"/>
</dbReference>
<comment type="caution">
    <text evidence="7">The sequence shown here is derived from an EMBL/GenBank/DDBJ whole genome shotgun (WGS) entry which is preliminary data.</text>
</comment>
<sequence length="405" mass="43376">MGGVVIIGAGQGGYQTAESLRQEGYEGTITLIGAEPHLPYQRPPLSKAYLLGDSDAERVKFRTETYYEERRIDLRTSTTVTSVDREAKTVTLHDGSTLSYDHLVIATGARIRELPVEGADLAGVCYMKTLNDADHIGALMETTERVVVVGAGFIGLEFAAVARKLGKDVTVLEAMDRVLGRVAPPILSDYFSRLHEGNGVHIRCGEVVTGIIGDDHGRVAGVRCADGHEVPCELVVVGIGVIPNVELAEAAGIDCDNGILVDANGRTSDPNVYALGDVANYEHPFAGKRGRLESVQNAIDQGKAVASAIAGSGVPYTTVPWFWSDQYATKLQMVGFSEGCDAFEIRGDIAEGKFSIFHYRSGELRGIDTVNRPADHMMGRKLLAAGISPTPEQAADAEFALKSLL</sequence>
<protein>
    <submittedName>
        <fullName evidence="7">3-phenylpropionate/trans-cinnamate dioxygenase ferredoxin reductase subunit</fullName>
        <ecNumber evidence="7">1.18.1.3</ecNumber>
    </submittedName>
</protein>
<dbReference type="InterPro" id="IPR023753">
    <property type="entry name" value="FAD/NAD-binding_dom"/>
</dbReference>
<dbReference type="GO" id="GO:0008860">
    <property type="term" value="F:ferredoxin-NAD+ reductase activity"/>
    <property type="evidence" value="ECO:0007669"/>
    <property type="project" value="UniProtKB-EC"/>
</dbReference>
<dbReference type="EMBL" id="JAOQNS010000021">
    <property type="protein sequence ID" value="MCW2310223.1"/>
    <property type="molecule type" value="Genomic_DNA"/>
</dbReference>
<dbReference type="Gene3D" id="3.30.390.30">
    <property type="match status" value="1"/>
</dbReference>
<dbReference type="Proteomes" id="UP001209755">
    <property type="component" value="Unassembled WGS sequence"/>
</dbReference>
<dbReference type="GO" id="GO:0051213">
    <property type="term" value="F:dioxygenase activity"/>
    <property type="evidence" value="ECO:0007669"/>
    <property type="project" value="UniProtKB-KW"/>
</dbReference>
<accession>A0ABT3HIJ0</accession>
<evidence type="ECO:0000313" key="8">
    <source>
        <dbReference type="Proteomes" id="UP001209755"/>
    </source>
</evidence>
<evidence type="ECO:0000313" key="7">
    <source>
        <dbReference type="EMBL" id="MCW2310223.1"/>
    </source>
</evidence>